<proteinExistence type="predicted"/>
<sequence>MALCLPMPDGGGDVALGHDVVRNQGSEPATITRVSAVDAEGLRVAEAVAVAIDDQTLFGVWTAWPPRSVKEPVKAAQWRTRRPALGYVLPPAATTTVNLVVHVVKDPGVGEATMRALRVDYSVGERSYFAETTVRIALKPRCS</sequence>
<gene>
    <name evidence="1" type="ORF">ABN611_32980</name>
</gene>
<evidence type="ECO:0000313" key="1">
    <source>
        <dbReference type="EMBL" id="XBV23368.1"/>
    </source>
</evidence>
<organism evidence="1">
    <name type="scientific">Kribbella sp. HUAS MG21</name>
    <dbReference type="NCBI Taxonomy" id="3160966"/>
    <lineage>
        <taxon>Bacteria</taxon>
        <taxon>Bacillati</taxon>
        <taxon>Actinomycetota</taxon>
        <taxon>Actinomycetes</taxon>
        <taxon>Propionibacteriales</taxon>
        <taxon>Kribbellaceae</taxon>
        <taxon>Kribbella</taxon>
    </lineage>
</organism>
<dbReference type="AlphaFoldDB" id="A0AAU7T9P1"/>
<protein>
    <submittedName>
        <fullName evidence="1">Uncharacterized protein</fullName>
    </submittedName>
</protein>
<reference evidence="1" key="1">
    <citation type="submission" date="2024-06" db="EMBL/GenBank/DDBJ databases">
        <title>Kribbella sp. strain HUAS MG21 genome sequences.</title>
        <authorList>
            <person name="Mo P."/>
        </authorList>
    </citation>
    <scope>NUCLEOTIDE SEQUENCE</scope>
    <source>
        <strain evidence="1">HUAS MG21</strain>
    </source>
</reference>
<dbReference type="EMBL" id="CP158165">
    <property type="protein sequence ID" value="XBV23368.1"/>
    <property type="molecule type" value="Genomic_DNA"/>
</dbReference>
<accession>A0AAU7T9P1</accession>
<name>A0AAU7T9P1_9ACTN</name>
<dbReference type="RefSeq" id="WP_350276200.1">
    <property type="nucleotide sequence ID" value="NZ_CP158165.1"/>
</dbReference>